<keyword evidence="2" id="KW-1185">Reference proteome</keyword>
<reference evidence="1" key="1">
    <citation type="journal article" date="2020" name="Stud. Mycol.">
        <title>101 Dothideomycetes genomes: a test case for predicting lifestyles and emergence of pathogens.</title>
        <authorList>
            <person name="Haridas S."/>
            <person name="Albert R."/>
            <person name="Binder M."/>
            <person name="Bloem J."/>
            <person name="Labutti K."/>
            <person name="Salamov A."/>
            <person name="Andreopoulos B."/>
            <person name="Baker S."/>
            <person name="Barry K."/>
            <person name="Bills G."/>
            <person name="Bluhm B."/>
            <person name="Cannon C."/>
            <person name="Castanera R."/>
            <person name="Culley D."/>
            <person name="Daum C."/>
            <person name="Ezra D."/>
            <person name="Gonzalez J."/>
            <person name="Henrissat B."/>
            <person name="Kuo A."/>
            <person name="Liang C."/>
            <person name="Lipzen A."/>
            <person name="Lutzoni F."/>
            <person name="Magnuson J."/>
            <person name="Mondo S."/>
            <person name="Nolan M."/>
            <person name="Ohm R."/>
            <person name="Pangilinan J."/>
            <person name="Park H.-J."/>
            <person name="Ramirez L."/>
            <person name="Alfaro M."/>
            <person name="Sun H."/>
            <person name="Tritt A."/>
            <person name="Yoshinaga Y."/>
            <person name="Zwiers L.-H."/>
            <person name="Turgeon B."/>
            <person name="Goodwin S."/>
            <person name="Spatafora J."/>
            <person name="Crous P."/>
            <person name="Grigoriev I."/>
        </authorList>
    </citation>
    <scope>NUCLEOTIDE SEQUENCE</scope>
    <source>
        <strain evidence="1">CBS 121739</strain>
    </source>
</reference>
<dbReference type="AlphaFoldDB" id="A0A6A6WJG8"/>
<dbReference type="OrthoDB" id="5278907at2759"/>
<protein>
    <submittedName>
        <fullName evidence="1">Uncharacterized protein</fullName>
    </submittedName>
</protein>
<accession>A0A6A6WJG8</accession>
<evidence type="ECO:0000313" key="1">
    <source>
        <dbReference type="EMBL" id="KAF2762346.1"/>
    </source>
</evidence>
<gene>
    <name evidence="1" type="ORF">EJ05DRAFT_206663</name>
</gene>
<dbReference type="Proteomes" id="UP000799437">
    <property type="component" value="Unassembled WGS sequence"/>
</dbReference>
<organism evidence="1 2">
    <name type="scientific">Pseudovirgaria hyperparasitica</name>
    <dbReference type="NCBI Taxonomy" id="470096"/>
    <lineage>
        <taxon>Eukaryota</taxon>
        <taxon>Fungi</taxon>
        <taxon>Dikarya</taxon>
        <taxon>Ascomycota</taxon>
        <taxon>Pezizomycotina</taxon>
        <taxon>Dothideomycetes</taxon>
        <taxon>Dothideomycetes incertae sedis</taxon>
        <taxon>Acrospermales</taxon>
        <taxon>Acrospermaceae</taxon>
        <taxon>Pseudovirgaria</taxon>
    </lineage>
</organism>
<dbReference type="RefSeq" id="XP_033604797.1">
    <property type="nucleotide sequence ID" value="XM_033739789.1"/>
</dbReference>
<name>A0A6A6WJG8_9PEZI</name>
<proteinExistence type="predicted"/>
<dbReference type="GeneID" id="54480843"/>
<dbReference type="EMBL" id="ML996566">
    <property type="protein sequence ID" value="KAF2762346.1"/>
    <property type="molecule type" value="Genomic_DNA"/>
</dbReference>
<sequence>MLSFLFRKPSAGPPYDITKNPWRAKRKWPPDFEQLSQKEQFKFERRFRRRHKLKWMRPAWTKGVKITQWGSITAILLYAVFVYEDPKAGSRDQPFAFVSEPSTSGIGNCLRTGSSMVQGKHTTVTALCEEPHLFAATPRRPSQ</sequence>
<evidence type="ECO:0000313" key="2">
    <source>
        <dbReference type="Proteomes" id="UP000799437"/>
    </source>
</evidence>